<comment type="caution">
    <text evidence="3">The sequence shown here is derived from an EMBL/GenBank/DDBJ whole genome shotgun (WGS) entry which is preliminary data.</text>
</comment>
<organism evidence="3 4">
    <name type="scientific">Gigaspora rosea</name>
    <dbReference type="NCBI Taxonomy" id="44941"/>
    <lineage>
        <taxon>Eukaryota</taxon>
        <taxon>Fungi</taxon>
        <taxon>Fungi incertae sedis</taxon>
        <taxon>Mucoromycota</taxon>
        <taxon>Glomeromycotina</taxon>
        <taxon>Glomeromycetes</taxon>
        <taxon>Diversisporales</taxon>
        <taxon>Gigasporaceae</taxon>
        <taxon>Gigaspora</taxon>
    </lineage>
</organism>
<dbReference type="EMBL" id="QKWP01002817">
    <property type="protein sequence ID" value="RIB02098.1"/>
    <property type="molecule type" value="Genomic_DNA"/>
</dbReference>
<accession>A0A397TYS6</accession>
<dbReference type="AlphaFoldDB" id="A0A397TYS6"/>
<evidence type="ECO:0000313" key="4">
    <source>
        <dbReference type="Proteomes" id="UP000266673"/>
    </source>
</evidence>
<feature type="chain" id="PRO_5017257087" description="Reelin domain-containing protein" evidence="1">
    <location>
        <begin position="19"/>
        <end position="127"/>
    </location>
</feature>
<evidence type="ECO:0000259" key="2">
    <source>
        <dbReference type="Pfam" id="PF02014"/>
    </source>
</evidence>
<gene>
    <name evidence="3" type="ORF">C2G38_2228802</name>
</gene>
<proteinExistence type="predicted"/>
<feature type="signal peptide" evidence="1">
    <location>
        <begin position="1"/>
        <end position="18"/>
    </location>
</feature>
<feature type="domain" description="Reelin" evidence="2">
    <location>
        <begin position="26"/>
        <end position="98"/>
    </location>
</feature>
<dbReference type="Proteomes" id="UP000266673">
    <property type="component" value="Unassembled WGS sequence"/>
</dbReference>
<dbReference type="Pfam" id="PF02014">
    <property type="entry name" value="Reeler"/>
    <property type="match status" value="1"/>
</dbReference>
<dbReference type="OrthoDB" id="2419613at2759"/>
<evidence type="ECO:0000256" key="1">
    <source>
        <dbReference type="SAM" id="SignalP"/>
    </source>
</evidence>
<reference evidence="3 4" key="1">
    <citation type="submission" date="2018-06" db="EMBL/GenBank/DDBJ databases">
        <title>Comparative genomics reveals the genomic features of Rhizophagus irregularis, R. cerebriforme, R. diaphanum and Gigaspora rosea, and their symbiotic lifestyle signature.</title>
        <authorList>
            <person name="Morin E."/>
            <person name="San Clemente H."/>
            <person name="Chen E.C.H."/>
            <person name="De La Providencia I."/>
            <person name="Hainaut M."/>
            <person name="Kuo A."/>
            <person name="Kohler A."/>
            <person name="Murat C."/>
            <person name="Tang N."/>
            <person name="Roy S."/>
            <person name="Loubradou J."/>
            <person name="Henrissat B."/>
            <person name="Grigoriev I.V."/>
            <person name="Corradi N."/>
            <person name="Roux C."/>
            <person name="Martin F.M."/>
        </authorList>
    </citation>
    <scope>NUCLEOTIDE SEQUENCE [LARGE SCALE GENOMIC DNA]</scope>
    <source>
        <strain evidence="3 4">DAOM 194757</strain>
    </source>
</reference>
<dbReference type="InterPro" id="IPR002861">
    <property type="entry name" value="Reeler_dom"/>
</dbReference>
<evidence type="ECO:0000313" key="3">
    <source>
        <dbReference type="EMBL" id="RIB02098.1"/>
    </source>
</evidence>
<keyword evidence="1" id="KW-0732">Signal</keyword>
<protein>
    <recommendedName>
        <fullName evidence="2">Reelin domain-containing protein</fullName>
    </recommendedName>
</protein>
<name>A0A397TYS6_9GLOM</name>
<sequence>MHLLLYTLFLVFAAVASAFPNGAGYDFKVKIKNNHYVPKGPTIFLEITGKKHFKGLLLYALDSSKNHVGQWVLRCGFKFKGNCTSDPKGTLTHNSNSTYLSSTTPSSSNIFNTSLNDVSGLDATPIF</sequence>
<keyword evidence="4" id="KW-1185">Reference proteome</keyword>